<reference evidence="11 12" key="1">
    <citation type="submission" date="2013-04" db="EMBL/GenBank/DDBJ databases">
        <title>Oceanicola sp. 22II1-22F33 Genome Sequencing.</title>
        <authorList>
            <person name="Lai Q."/>
            <person name="Li G."/>
            <person name="Shao Z."/>
        </authorList>
    </citation>
    <scope>NUCLEOTIDE SEQUENCE [LARGE SCALE GENOMIC DNA]</scope>
    <source>
        <strain evidence="11 12">22II1-22F33</strain>
    </source>
</reference>
<comment type="subcellular location">
    <subcellularLocation>
        <location evidence="1 9">Cell membrane</location>
        <topology evidence="1 9">Multi-pass membrane protein</topology>
    </subcellularLocation>
</comment>
<dbReference type="AlphaFoldDB" id="A0A225NS38"/>
<name>A0A225NS38_9RHOB</name>
<keyword evidence="3" id="KW-1003">Cell membrane</keyword>
<evidence type="ECO:0000256" key="5">
    <source>
        <dbReference type="ARBA" id="ARBA00022856"/>
    </source>
</evidence>
<evidence type="ECO:0000256" key="6">
    <source>
        <dbReference type="ARBA" id="ARBA00022927"/>
    </source>
</evidence>
<dbReference type="OrthoDB" id="9766870at2"/>
<dbReference type="GO" id="GO:0005886">
    <property type="term" value="C:plasma membrane"/>
    <property type="evidence" value="ECO:0007669"/>
    <property type="project" value="UniProtKB-SubCell"/>
</dbReference>
<evidence type="ECO:0000256" key="8">
    <source>
        <dbReference type="ARBA" id="ARBA00023136"/>
    </source>
</evidence>
<feature type="domain" description="ABC transmembrane type-1" evidence="10">
    <location>
        <begin position="82"/>
        <end position="271"/>
    </location>
</feature>
<evidence type="ECO:0000259" key="10">
    <source>
        <dbReference type="PROSITE" id="PS50928"/>
    </source>
</evidence>
<organism evidence="11 12">
    <name type="scientific">Marinibacterium profundimaris</name>
    <dbReference type="NCBI Taxonomy" id="1679460"/>
    <lineage>
        <taxon>Bacteria</taxon>
        <taxon>Pseudomonadati</taxon>
        <taxon>Pseudomonadota</taxon>
        <taxon>Alphaproteobacteria</taxon>
        <taxon>Rhodobacterales</taxon>
        <taxon>Paracoccaceae</taxon>
        <taxon>Marinibacterium</taxon>
    </lineage>
</organism>
<dbReference type="GO" id="GO:0015031">
    <property type="term" value="P:protein transport"/>
    <property type="evidence" value="ECO:0007669"/>
    <property type="project" value="UniProtKB-KW"/>
</dbReference>
<dbReference type="PROSITE" id="PS50928">
    <property type="entry name" value="ABC_TM1"/>
    <property type="match status" value="1"/>
</dbReference>
<dbReference type="InterPro" id="IPR050366">
    <property type="entry name" value="BP-dependent_transpt_permease"/>
</dbReference>
<evidence type="ECO:0000256" key="2">
    <source>
        <dbReference type="ARBA" id="ARBA00022448"/>
    </source>
</evidence>
<sequence>MSAKSSSVAWTEFRSNPISILGLILVVFCIALALFADVITPYPEHVGPIGDFTAINQAPSAAHWFGTDTIGRDLLTRIIYGFRLSLLMAVLVLSISMPVGVILGLLAGYLGGWVEFVLMRLTDIFLAIPPLVLAMAIMGFLPATLTNAMLAVTVMWWPWYTRLVYNVVRSEAREGYVLAAEVIGASSPHVMFREILPNCAPAVLTKLTLDIGFVVLMVSSLSFLGLGVQPPTPDLGSMVADGAKYMPDAWWLSIFPALAIMVLVLGFNLLGDGLREAFDAEV</sequence>
<keyword evidence="4 9" id="KW-0812">Transmembrane</keyword>
<dbReference type="GO" id="GO:0015833">
    <property type="term" value="P:peptide transport"/>
    <property type="evidence" value="ECO:0007669"/>
    <property type="project" value="UniProtKB-KW"/>
</dbReference>
<dbReference type="SUPFAM" id="SSF161098">
    <property type="entry name" value="MetI-like"/>
    <property type="match status" value="1"/>
</dbReference>
<dbReference type="InterPro" id="IPR025966">
    <property type="entry name" value="OppC_N"/>
</dbReference>
<keyword evidence="2 9" id="KW-0813">Transport</keyword>
<feature type="transmembrane region" description="Helical" evidence="9">
    <location>
        <begin position="211"/>
        <end position="229"/>
    </location>
</feature>
<comment type="caution">
    <text evidence="11">The sequence shown here is derived from an EMBL/GenBank/DDBJ whole genome shotgun (WGS) entry which is preliminary data.</text>
</comment>
<dbReference type="InterPro" id="IPR000515">
    <property type="entry name" value="MetI-like"/>
</dbReference>
<gene>
    <name evidence="11" type="ORF">ATO3_03415</name>
</gene>
<dbReference type="RefSeq" id="WP_088648378.1">
    <property type="nucleotide sequence ID" value="NZ_AQQR01000001.1"/>
</dbReference>
<dbReference type="GO" id="GO:0055085">
    <property type="term" value="P:transmembrane transport"/>
    <property type="evidence" value="ECO:0007669"/>
    <property type="project" value="InterPro"/>
</dbReference>
<keyword evidence="7 9" id="KW-1133">Transmembrane helix</keyword>
<evidence type="ECO:0000256" key="9">
    <source>
        <dbReference type="RuleBase" id="RU363032"/>
    </source>
</evidence>
<feature type="transmembrane region" description="Helical" evidence="9">
    <location>
        <begin position="86"/>
        <end position="111"/>
    </location>
</feature>
<evidence type="ECO:0000313" key="11">
    <source>
        <dbReference type="EMBL" id="OWU77731.1"/>
    </source>
</evidence>
<evidence type="ECO:0000256" key="4">
    <source>
        <dbReference type="ARBA" id="ARBA00022692"/>
    </source>
</evidence>
<dbReference type="PANTHER" id="PTHR43386">
    <property type="entry name" value="OLIGOPEPTIDE TRANSPORT SYSTEM PERMEASE PROTEIN APPC"/>
    <property type="match status" value="1"/>
</dbReference>
<evidence type="ECO:0000313" key="12">
    <source>
        <dbReference type="Proteomes" id="UP000215377"/>
    </source>
</evidence>
<proteinExistence type="inferred from homology"/>
<accession>A0A225NS38</accession>
<dbReference type="EMBL" id="AQQR01000001">
    <property type="protein sequence ID" value="OWU77731.1"/>
    <property type="molecule type" value="Genomic_DNA"/>
</dbReference>
<protein>
    <submittedName>
        <fullName evidence="11">D-ala-D-ala transporter subunit</fullName>
    </submittedName>
</protein>
<dbReference type="InterPro" id="IPR035906">
    <property type="entry name" value="MetI-like_sf"/>
</dbReference>
<feature type="transmembrane region" description="Helical" evidence="9">
    <location>
        <begin position="249"/>
        <end position="270"/>
    </location>
</feature>
<evidence type="ECO:0000256" key="3">
    <source>
        <dbReference type="ARBA" id="ARBA00022475"/>
    </source>
</evidence>
<comment type="similarity">
    <text evidence="9">Belongs to the binding-protein-dependent transport system permease family.</text>
</comment>
<evidence type="ECO:0000256" key="7">
    <source>
        <dbReference type="ARBA" id="ARBA00022989"/>
    </source>
</evidence>
<evidence type="ECO:0000256" key="1">
    <source>
        <dbReference type="ARBA" id="ARBA00004651"/>
    </source>
</evidence>
<feature type="transmembrane region" description="Helical" evidence="9">
    <location>
        <begin position="131"/>
        <end position="157"/>
    </location>
</feature>
<dbReference type="CDD" id="cd06261">
    <property type="entry name" value="TM_PBP2"/>
    <property type="match status" value="1"/>
</dbReference>
<dbReference type="Pfam" id="PF12911">
    <property type="entry name" value="OppC_N"/>
    <property type="match status" value="1"/>
</dbReference>
<keyword evidence="12" id="KW-1185">Reference proteome</keyword>
<keyword evidence="8 9" id="KW-0472">Membrane</keyword>
<dbReference type="Proteomes" id="UP000215377">
    <property type="component" value="Unassembled WGS sequence"/>
</dbReference>
<keyword evidence="5" id="KW-0571">Peptide transport</keyword>
<dbReference type="Gene3D" id="1.10.3720.10">
    <property type="entry name" value="MetI-like"/>
    <property type="match status" value="1"/>
</dbReference>
<keyword evidence="6" id="KW-0653">Protein transport</keyword>
<feature type="transmembrane region" description="Helical" evidence="9">
    <location>
        <begin position="20"/>
        <end position="39"/>
    </location>
</feature>
<dbReference type="PANTHER" id="PTHR43386:SF1">
    <property type="entry name" value="D,D-DIPEPTIDE TRANSPORT SYSTEM PERMEASE PROTEIN DDPC-RELATED"/>
    <property type="match status" value="1"/>
</dbReference>
<dbReference type="Pfam" id="PF00528">
    <property type="entry name" value="BPD_transp_1"/>
    <property type="match status" value="1"/>
</dbReference>